<comment type="subcellular location">
    <subcellularLocation>
        <location evidence="1">Membrane</location>
        <topology evidence="1">Multi-pass membrane protein</topology>
    </subcellularLocation>
</comment>
<dbReference type="RefSeq" id="WP_272002979.1">
    <property type="nucleotide sequence ID" value="NZ_JAQNDN010000019.1"/>
</dbReference>
<organism evidence="6 7">
    <name type="scientific">Nannocystis radixulma</name>
    <dbReference type="NCBI Taxonomy" id="2995305"/>
    <lineage>
        <taxon>Bacteria</taxon>
        <taxon>Pseudomonadati</taxon>
        <taxon>Myxococcota</taxon>
        <taxon>Polyangia</taxon>
        <taxon>Nannocystales</taxon>
        <taxon>Nannocystaceae</taxon>
        <taxon>Nannocystis</taxon>
    </lineage>
</organism>
<dbReference type="Proteomes" id="UP001217838">
    <property type="component" value="Unassembled WGS sequence"/>
</dbReference>
<reference evidence="6 7" key="1">
    <citation type="submission" date="2022-11" db="EMBL/GenBank/DDBJ databases">
        <title>Minimal conservation of predation-associated metabolite biosynthetic gene clusters underscores biosynthetic potential of Myxococcota including descriptions for ten novel species: Archangium lansinium sp. nov., Myxococcus landrumus sp. nov., Nannocystis bai.</title>
        <authorList>
            <person name="Ahearne A."/>
            <person name="Stevens C."/>
            <person name="Dowd S."/>
        </authorList>
    </citation>
    <scope>NUCLEOTIDE SEQUENCE [LARGE SCALE GENOMIC DNA]</scope>
    <source>
        <strain evidence="6 7">NCELM</strain>
    </source>
</reference>
<keyword evidence="3 5" id="KW-1133">Transmembrane helix</keyword>
<evidence type="ECO:0000313" key="7">
    <source>
        <dbReference type="Proteomes" id="UP001217838"/>
    </source>
</evidence>
<comment type="caution">
    <text evidence="6">The sequence shown here is derived from an EMBL/GenBank/DDBJ whole genome shotgun (WGS) entry which is preliminary data.</text>
</comment>
<evidence type="ECO:0000256" key="3">
    <source>
        <dbReference type="ARBA" id="ARBA00022989"/>
    </source>
</evidence>
<gene>
    <name evidence="6" type="ORF">POL58_29780</name>
</gene>
<name>A0ABT5BE38_9BACT</name>
<evidence type="ECO:0000256" key="2">
    <source>
        <dbReference type="ARBA" id="ARBA00022692"/>
    </source>
</evidence>
<dbReference type="Pfam" id="PF05128">
    <property type="entry name" value="DUF697"/>
    <property type="match status" value="1"/>
</dbReference>
<evidence type="ECO:0000256" key="5">
    <source>
        <dbReference type="SAM" id="Phobius"/>
    </source>
</evidence>
<protein>
    <submittedName>
        <fullName evidence="6">DUF697 domain-containing protein</fullName>
    </submittedName>
</protein>
<proteinExistence type="predicted"/>
<dbReference type="InterPro" id="IPR021147">
    <property type="entry name" value="DUF697"/>
</dbReference>
<feature type="transmembrane region" description="Helical" evidence="5">
    <location>
        <begin position="103"/>
        <end position="123"/>
    </location>
</feature>
<evidence type="ECO:0000256" key="1">
    <source>
        <dbReference type="ARBA" id="ARBA00004141"/>
    </source>
</evidence>
<keyword evidence="4 5" id="KW-0472">Membrane</keyword>
<evidence type="ECO:0000313" key="6">
    <source>
        <dbReference type="EMBL" id="MDC0671973.1"/>
    </source>
</evidence>
<keyword evidence="7" id="KW-1185">Reference proteome</keyword>
<sequence>MATQTAQEKQTVTEPKPPAARLADAEAIIHRNVLWSLGAGAVPVPVADVVAVVGVQLKLLKELSDLYEVKFTEGIARKSILTLLSSLGGIGLGVALGGSIAKLIPAVGTALGIVTVPIIAGAFTHATGRIFLLHFEAGGTVLNFDAKAMREHFRREFESAKEKVAQLHDKVGNKV</sequence>
<feature type="transmembrane region" description="Helical" evidence="5">
    <location>
        <begin position="80"/>
        <end position="97"/>
    </location>
</feature>
<keyword evidence="2 5" id="KW-0812">Transmembrane</keyword>
<dbReference type="EMBL" id="JAQNDN010000019">
    <property type="protein sequence ID" value="MDC0671973.1"/>
    <property type="molecule type" value="Genomic_DNA"/>
</dbReference>
<accession>A0ABT5BE38</accession>
<evidence type="ECO:0000256" key="4">
    <source>
        <dbReference type="ARBA" id="ARBA00023136"/>
    </source>
</evidence>